<dbReference type="Pfam" id="PF17202">
    <property type="entry name" value="sCache_3_3"/>
    <property type="match status" value="1"/>
</dbReference>
<feature type="transmembrane region" description="Helical" evidence="9">
    <location>
        <begin position="183"/>
        <end position="201"/>
    </location>
</feature>
<dbReference type="PANTHER" id="PTHR32089:SF112">
    <property type="entry name" value="LYSOZYME-LIKE PROTEIN-RELATED"/>
    <property type="match status" value="1"/>
</dbReference>
<dbReference type="Gene3D" id="6.10.340.10">
    <property type="match status" value="1"/>
</dbReference>
<name>A0AAU9ETV5_9FIRM</name>
<keyword evidence="2" id="KW-1003">Cell membrane</keyword>
<dbReference type="InterPro" id="IPR033463">
    <property type="entry name" value="sCache_3"/>
</dbReference>
<evidence type="ECO:0000256" key="5">
    <source>
        <dbReference type="ARBA" id="ARBA00023136"/>
    </source>
</evidence>
<evidence type="ECO:0000256" key="7">
    <source>
        <dbReference type="ARBA" id="ARBA00029447"/>
    </source>
</evidence>
<keyword evidence="5 9" id="KW-0472">Membrane</keyword>
<dbReference type="PROSITE" id="PS50111">
    <property type="entry name" value="CHEMOTAXIS_TRANSDUC_2"/>
    <property type="match status" value="1"/>
</dbReference>
<evidence type="ECO:0000256" key="3">
    <source>
        <dbReference type="ARBA" id="ARBA00022692"/>
    </source>
</evidence>
<dbReference type="SUPFAM" id="SSF103190">
    <property type="entry name" value="Sensory domain-like"/>
    <property type="match status" value="1"/>
</dbReference>
<dbReference type="Pfam" id="PF00672">
    <property type="entry name" value="HAMP"/>
    <property type="match status" value="1"/>
</dbReference>
<keyword evidence="3 9" id="KW-0812">Transmembrane</keyword>
<keyword evidence="4 9" id="KW-1133">Transmembrane helix</keyword>
<dbReference type="AlphaFoldDB" id="A0AAU9ETV5"/>
<dbReference type="RefSeq" id="WP_338536807.1">
    <property type="nucleotide sequence ID" value="NZ_AP028654.1"/>
</dbReference>
<evidence type="ECO:0000259" key="11">
    <source>
        <dbReference type="PROSITE" id="PS50885"/>
    </source>
</evidence>
<accession>A0AAU9ETV5</accession>
<dbReference type="PROSITE" id="PS50885">
    <property type="entry name" value="HAMP"/>
    <property type="match status" value="1"/>
</dbReference>
<feature type="domain" description="Methyl-accepting transducer" evidence="10">
    <location>
        <begin position="274"/>
        <end position="531"/>
    </location>
</feature>
<dbReference type="GO" id="GO:0007165">
    <property type="term" value="P:signal transduction"/>
    <property type="evidence" value="ECO:0007669"/>
    <property type="project" value="UniProtKB-KW"/>
</dbReference>
<organism evidence="12 13">
    <name type="scientific">Helicovermis profundi</name>
    <dbReference type="NCBI Taxonomy" id="3065157"/>
    <lineage>
        <taxon>Bacteria</taxon>
        <taxon>Bacillati</taxon>
        <taxon>Bacillota</taxon>
        <taxon>Clostridia</taxon>
        <taxon>Helicovermis</taxon>
    </lineage>
</organism>
<evidence type="ECO:0000256" key="4">
    <source>
        <dbReference type="ARBA" id="ARBA00022989"/>
    </source>
</evidence>
<comment type="similarity">
    <text evidence="7">Belongs to the methyl-accepting chemotaxis (MCP) protein family.</text>
</comment>
<evidence type="ECO:0000256" key="1">
    <source>
        <dbReference type="ARBA" id="ARBA00004651"/>
    </source>
</evidence>
<dbReference type="Gene3D" id="1.10.287.950">
    <property type="entry name" value="Methyl-accepting chemotaxis protein"/>
    <property type="match status" value="1"/>
</dbReference>
<dbReference type="EMBL" id="AP028654">
    <property type="protein sequence ID" value="BEP28490.1"/>
    <property type="molecule type" value="Genomic_DNA"/>
</dbReference>
<evidence type="ECO:0000256" key="6">
    <source>
        <dbReference type="ARBA" id="ARBA00023224"/>
    </source>
</evidence>
<dbReference type="InterPro" id="IPR029151">
    <property type="entry name" value="Sensor-like_sf"/>
</dbReference>
<dbReference type="PANTHER" id="PTHR32089">
    <property type="entry name" value="METHYL-ACCEPTING CHEMOTAXIS PROTEIN MCPB"/>
    <property type="match status" value="1"/>
</dbReference>
<evidence type="ECO:0000256" key="2">
    <source>
        <dbReference type="ARBA" id="ARBA00022475"/>
    </source>
</evidence>
<evidence type="ECO:0000256" key="8">
    <source>
        <dbReference type="PROSITE-ProRule" id="PRU00284"/>
    </source>
</evidence>
<comment type="subcellular location">
    <subcellularLocation>
        <location evidence="1">Cell membrane</location>
        <topology evidence="1">Multi-pass membrane protein</topology>
    </subcellularLocation>
</comment>
<keyword evidence="13" id="KW-1185">Reference proteome</keyword>
<feature type="domain" description="HAMP" evidence="11">
    <location>
        <begin position="203"/>
        <end position="255"/>
    </location>
</feature>
<reference evidence="12 13" key="1">
    <citation type="submission" date="2023-08" db="EMBL/GenBank/DDBJ databases">
        <title>Helicovermis profunda gen. nov., sp. nov., a novel mesophilic, fermentative bacterium within the Bacillota from a deep-sea hydrothermal vent chimney.</title>
        <authorList>
            <person name="Miyazaki U."/>
            <person name="Mizutani D."/>
            <person name="Hashimoto Y."/>
            <person name="Tame A."/>
            <person name="Sawayama S."/>
            <person name="Miyazaki J."/>
            <person name="Takai K."/>
            <person name="Nakagawa S."/>
        </authorList>
    </citation>
    <scope>NUCLEOTIDE SEQUENCE [LARGE SCALE GENOMIC DNA]</scope>
    <source>
        <strain evidence="12 13">S502</strain>
    </source>
</reference>
<evidence type="ECO:0000313" key="13">
    <source>
        <dbReference type="Proteomes" id="UP001321786"/>
    </source>
</evidence>
<dbReference type="KEGG" id="hprf:HLPR_08210"/>
<dbReference type="CDD" id="cd06225">
    <property type="entry name" value="HAMP"/>
    <property type="match status" value="1"/>
</dbReference>
<dbReference type="Proteomes" id="UP001321786">
    <property type="component" value="Chromosome"/>
</dbReference>
<gene>
    <name evidence="12" type="primary">tlpC</name>
    <name evidence="12" type="ORF">HLPR_08210</name>
</gene>
<feature type="transmembrane region" description="Helical" evidence="9">
    <location>
        <begin position="7"/>
        <end position="27"/>
    </location>
</feature>
<evidence type="ECO:0000259" key="10">
    <source>
        <dbReference type="PROSITE" id="PS50111"/>
    </source>
</evidence>
<sequence>MKLKNKMILLFLIIISVYSLVMGVYVLGNFKGKLLNSAQEKLISDLSLGKELLNKEYPGNWRIDGDKLFKGDSLINNDFDFVDRMGKLTGDTVTIFLKDVRVSTNVVKSNGKRAVGTLVSKMVANEVLTKGKTYIGKANVVGTWNQTAYEPIKNANGKIIGIWYVGVPNTAYDKIISKFIEDLALIVVLALIISIILIAIFSNKIIKPLRLLNEAAIKFANGDLSHKININDSSEIGSLANSFSKMGKSIRNMIKEINTLTLNISETLSIVVESSEEISHSSDDVVKAIDQVAMGATDQANIIIETKRETNELSENLNYMIDKSSIIKNSINTMNSNTKNGVTILETLKDGLLNNYEASTMVSKSVEDLSDKSIKIGNIIETITAISEQTNLLALNAAIEAARAGEHGKGFAVVADEVKKLAIESSSSANEIGIIVNDIISSINSAKYEMTQAEKIINVINENIVETENSYKIISDNSAKVNMNFDEFMVMTEKIEHVKDAVISSMDNISKISEITASNTEEVSASVEEENAAIENISEVIKDIESSTKVLTTLVSKFQI</sequence>
<dbReference type="SMART" id="SM00304">
    <property type="entry name" value="HAMP"/>
    <property type="match status" value="1"/>
</dbReference>
<dbReference type="SMART" id="SM00283">
    <property type="entry name" value="MA"/>
    <property type="match status" value="1"/>
</dbReference>
<dbReference type="InterPro" id="IPR003660">
    <property type="entry name" value="HAMP_dom"/>
</dbReference>
<dbReference type="SUPFAM" id="SSF58104">
    <property type="entry name" value="Methyl-accepting chemotaxis protein (MCP) signaling domain"/>
    <property type="match status" value="1"/>
</dbReference>
<dbReference type="GO" id="GO:0005886">
    <property type="term" value="C:plasma membrane"/>
    <property type="evidence" value="ECO:0007669"/>
    <property type="project" value="UniProtKB-SubCell"/>
</dbReference>
<protein>
    <submittedName>
        <fullName evidence="12">Methyl-accepting chemotaxis protein TlpC</fullName>
    </submittedName>
</protein>
<dbReference type="InterPro" id="IPR004089">
    <property type="entry name" value="MCPsignal_dom"/>
</dbReference>
<proteinExistence type="inferred from homology"/>
<evidence type="ECO:0000256" key="9">
    <source>
        <dbReference type="SAM" id="Phobius"/>
    </source>
</evidence>
<keyword evidence="6 8" id="KW-0807">Transducer</keyword>
<dbReference type="Pfam" id="PF00015">
    <property type="entry name" value="MCPsignal"/>
    <property type="match status" value="1"/>
</dbReference>
<evidence type="ECO:0000313" key="12">
    <source>
        <dbReference type="EMBL" id="BEP28490.1"/>
    </source>
</evidence>